<dbReference type="KEGG" id="wcb:AO080_11650"/>
<dbReference type="GO" id="GO:0008834">
    <property type="term" value="F:ditrans,polycis-undecaprenyl-diphosphate synthase [(2E,6E)-farnesyl-diphosphate specific] activity"/>
    <property type="evidence" value="ECO:0007669"/>
    <property type="project" value="TreeGrafter"/>
</dbReference>
<dbReference type="PROSITE" id="PS01066">
    <property type="entry name" value="UPP_SYNTHASE"/>
    <property type="match status" value="1"/>
</dbReference>
<dbReference type="GO" id="GO:0016094">
    <property type="term" value="P:polyprenol biosynthetic process"/>
    <property type="evidence" value="ECO:0007669"/>
    <property type="project" value="TreeGrafter"/>
</dbReference>
<dbReference type="Pfam" id="PF01255">
    <property type="entry name" value="Prenyltransf"/>
    <property type="match status" value="1"/>
</dbReference>
<evidence type="ECO:0000313" key="9">
    <source>
        <dbReference type="Proteomes" id="UP000244870"/>
    </source>
</evidence>
<dbReference type="Proteomes" id="UP000320012">
    <property type="component" value="Unassembled WGS sequence"/>
</dbReference>
<dbReference type="EMBL" id="JWHT01000034">
    <property type="protein sequence ID" value="KIU23398.1"/>
    <property type="molecule type" value="Genomic_DNA"/>
</dbReference>
<organism evidence="5 8">
    <name type="scientific">Weissella cibaria</name>
    <dbReference type="NCBI Taxonomy" id="137591"/>
    <lineage>
        <taxon>Bacteria</taxon>
        <taxon>Bacillati</taxon>
        <taxon>Bacillota</taxon>
        <taxon>Bacilli</taxon>
        <taxon>Lactobacillales</taxon>
        <taxon>Lactobacillaceae</taxon>
        <taxon>Weissella</taxon>
    </lineage>
</organism>
<dbReference type="SUPFAM" id="SSF64005">
    <property type="entry name" value="Undecaprenyl diphosphate synthase"/>
    <property type="match status" value="1"/>
</dbReference>
<feature type="binding site" evidence="2">
    <location>
        <position position="36"/>
    </location>
    <ligand>
        <name>substrate</name>
    </ligand>
</feature>
<dbReference type="HAMAP" id="MF_01139">
    <property type="entry name" value="ISPT"/>
    <property type="match status" value="1"/>
</dbReference>
<evidence type="ECO:0000313" key="3">
    <source>
        <dbReference type="EMBL" id="AWF94836.1"/>
    </source>
</evidence>
<dbReference type="Proteomes" id="UP000032287">
    <property type="component" value="Unassembled WGS sequence"/>
</dbReference>
<dbReference type="InterPro" id="IPR001441">
    <property type="entry name" value="UPP_synth-like"/>
</dbReference>
<feature type="binding site" evidence="2">
    <location>
        <position position="44"/>
    </location>
    <ligand>
        <name>substrate</name>
    </ligand>
</feature>
<keyword evidence="7" id="KW-1185">Reference proteome</keyword>
<dbReference type="OrthoDB" id="4191603at2"/>
<proteinExistence type="inferred from homology"/>
<dbReference type="PANTHER" id="PTHR10291:SF0">
    <property type="entry name" value="DEHYDRODOLICHYL DIPHOSPHATE SYNTHASE 2"/>
    <property type="match status" value="1"/>
</dbReference>
<comment type="similarity">
    <text evidence="2">Belongs to the UPP synthase family.</text>
</comment>
<dbReference type="RefSeq" id="WP_010371222.1">
    <property type="nucleotide sequence ID" value="NZ_BJEF01000005.1"/>
</dbReference>
<dbReference type="EMBL" id="CP020928">
    <property type="protein sequence ID" value="AWF94836.1"/>
    <property type="molecule type" value="Genomic_DNA"/>
</dbReference>
<dbReference type="PANTHER" id="PTHR10291">
    <property type="entry name" value="DEHYDRODOLICHYL DIPHOSPHATE SYNTHASE FAMILY MEMBER"/>
    <property type="match status" value="1"/>
</dbReference>
<feature type="binding site" evidence="2">
    <location>
        <position position="48"/>
    </location>
    <ligand>
        <name>substrate</name>
    </ligand>
</feature>
<dbReference type="eggNOG" id="COG0020">
    <property type="taxonomic scope" value="Bacteria"/>
</dbReference>
<sequence length="262" mass="29274">MFFKKQKTVVTDQLPQLDKTRIPNHVAVIMDGNGRWAKRQNLPRVAGHQRGMEVVKDITKAASDLGVKVLTLYAFSTENWKRPETEVGFLMKLPGKFFDTFVPELIEKNVRVNVMGYIDQLPADTQRAVNDAIAQTANNTGMVLNFALNYGGRAEIVTGVQQIAAQVAAGELQPEEINDATIDAALMTAPLGEFADPDVLIRTSGEMRLSNFLLWQLAYAEFVFIDEHWPEVTPAVFEKALAMYQARDRRFGGIAENQSDKK</sequence>
<comment type="subunit">
    <text evidence="2">Homodimer.</text>
</comment>
<evidence type="ECO:0000313" key="10">
    <source>
        <dbReference type="Proteomes" id="UP000320012"/>
    </source>
</evidence>
<dbReference type="FunFam" id="3.40.1180.10:FF:000001">
    <property type="entry name" value="(2E,6E)-farnesyl-diphosphate-specific ditrans,polycis-undecaprenyl-diphosphate synthase"/>
    <property type="match status" value="1"/>
</dbReference>
<feature type="binding site" evidence="2">
    <location>
        <position position="221"/>
    </location>
    <ligand>
        <name>Mg(2+)</name>
        <dbReference type="ChEBI" id="CHEBI:18420"/>
    </ligand>
</feature>
<feature type="active site" evidence="2">
    <location>
        <position position="31"/>
    </location>
</feature>
<dbReference type="EC" id="2.5.1.-" evidence="2"/>
<dbReference type="PATRIC" id="fig|137591.24.peg.1378"/>
<gene>
    <name evidence="5" type="primary">uppS</name>
    <name evidence="5" type="ORF">ab3b_01408</name>
    <name evidence="3" type="ORF">B6254_0403</name>
    <name evidence="6" type="ORF">FO435_02210</name>
    <name evidence="4" type="ORF">QX99_00413</name>
</gene>
<dbReference type="NCBIfam" id="TIGR00055">
    <property type="entry name" value="uppS"/>
    <property type="match status" value="1"/>
</dbReference>
<dbReference type="GO" id="GO:0000287">
    <property type="term" value="F:magnesium ion binding"/>
    <property type="evidence" value="ECO:0007669"/>
    <property type="project" value="UniProtKB-UniRule"/>
</dbReference>
<feature type="binding site" evidence="2">
    <location>
        <position position="31"/>
    </location>
    <ligand>
        <name>Mg(2+)</name>
        <dbReference type="ChEBI" id="CHEBI:18420"/>
    </ligand>
</feature>
<evidence type="ECO:0000313" key="6">
    <source>
        <dbReference type="EMBL" id="TVV26794.1"/>
    </source>
</evidence>
<dbReference type="InterPro" id="IPR018520">
    <property type="entry name" value="UPP_synth-like_CS"/>
</dbReference>
<keyword evidence="1 2" id="KW-0808">Transferase</keyword>
<evidence type="ECO:0000313" key="4">
    <source>
        <dbReference type="EMBL" id="KIU21727.1"/>
    </source>
</evidence>
<dbReference type="AlphaFoldDB" id="A0A0D1JQ23"/>
<reference evidence="7 8" key="1">
    <citation type="journal article" date="2015" name="Microbiology (Mosc.)">
        <title>Genomics of the Weissella cibaria species with an examination of its metabolic traits.</title>
        <authorList>
            <person name="Lynch K.M."/>
            <person name="Lucid A."/>
            <person name="Arendt E.K."/>
            <person name="Sleator R.D."/>
            <person name="Lucey B."/>
            <person name="Coffey A."/>
        </authorList>
    </citation>
    <scope>NUCLEOTIDE SEQUENCE [LARGE SCALE GENOMIC DNA]</scope>
    <source>
        <strain evidence="5 8">AB3b</strain>
        <strain evidence="4 7">MG1</strain>
    </source>
</reference>
<reference evidence="3 9" key="2">
    <citation type="submission" date="2017-04" db="EMBL/GenBank/DDBJ databases">
        <title>Weissella cibaria strain m2 complete genome.</title>
        <authorList>
            <person name="Pan Q."/>
            <person name="Tan M."/>
            <person name="Yao F."/>
            <person name="Su S."/>
        </authorList>
    </citation>
    <scope>NUCLEOTIDE SEQUENCE [LARGE SCALE GENOMIC DNA]</scope>
    <source>
        <strain evidence="3 9">M2</strain>
    </source>
</reference>
<feature type="binding site" evidence="2">
    <location>
        <position position="80"/>
    </location>
    <ligand>
        <name>substrate</name>
    </ligand>
</feature>
<dbReference type="GO" id="GO:0005829">
    <property type="term" value="C:cytosol"/>
    <property type="evidence" value="ECO:0007669"/>
    <property type="project" value="TreeGrafter"/>
</dbReference>
<dbReference type="Gene3D" id="3.40.1180.10">
    <property type="entry name" value="Decaprenyl diphosphate synthase-like"/>
    <property type="match status" value="1"/>
</dbReference>
<keyword evidence="2" id="KW-0460">Magnesium</keyword>
<dbReference type="GeneID" id="66963050"/>
<dbReference type="InterPro" id="IPR036424">
    <property type="entry name" value="UPP_synth-like_sf"/>
</dbReference>
<feature type="binding site" evidence="2">
    <location>
        <begin position="76"/>
        <end position="78"/>
    </location>
    <ligand>
        <name>substrate</name>
    </ligand>
</feature>
<dbReference type="EMBL" id="JWHU01000006">
    <property type="protein sequence ID" value="KIU21727.1"/>
    <property type="molecule type" value="Genomic_DNA"/>
</dbReference>
<evidence type="ECO:0000313" key="7">
    <source>
        <dbReference type="Proteomes" id="UP000032287"/>
    </source>
</evidence>
<name>A0A0D1JQ23_9LACO</name>
<dbReference type="Proteomes" id="UP000032289">
    <property type="component" value="Unassembled WGS sequence"/>
</dbReference>
<comment type="function">
    <text evidence="2">Catalyzes the condensation of isopentenyl diphosphate (IPP) with allylic pyrophosphates generating different type of terpenoids.</text>
</comment>
<evidence type="ECO:0000313" key="5">
    <source>
        <dbReference type="EMBL" id="KIU23398.1"/>
    </source>
</evidence>
<dbReference type="NCBIfam" id="NF011405">
    <property type="entry name" value="PRK14830.1"/>
    <property type="match status" value="1"/>
</dbReference>
<comment type="cofactor">
    <cofactor evidence="2">
        <name>Mg(2+)</name>
        <dbReference type="ChEBI" id="CHEBI:18420"/>
    </cofactor>
    <text evidence="2">Binds 2 magnesium ions per subunit.</text>
</comment>
<dbReference type="STRING" id="137591.AO080_11650"/>
<feature type="binding site" evidence="2">
    <location>
        <begin position="208"/>
        <end position="210"/>
    </location>
    <ligand>
        <name>substrate</name>
    </ligand>
</feature>
<reference evidence="6 10" key="3">
    <citation type="submission" date="2019-07" db="EMBL/GenBank/DDBJ databases">
        <title>Genome sequence of Weissella cibaria GK1.</title>
        <authorList>
            <person name="Choi H.-J."/>
        </authorList>
    </citation>
    <scope>NUCLEOTIDE SEQUENCE [LARGE SCALE GENOMIC DNA]</scope>
    <source>
        <strain evidence="6 10">GK1</strain>
    </source>
</reference>
<accession>A0A0D1JQ23</accession>
<evidence type="ECO:0000256" key="2">
    <source>
        <dbReference type="HAMAP-Rule" id="MF_01139"/>
    </source>
</evidence>
<dbReference type="EMBL" id="VNHC01000002">
    <property type="protein sequence ID" value="TVV26794.1"/>
    <property type="molecule type" value="Genomic_DNA"/>
</dbReference>
<dbReference type="CDD" id="cd00475">
    <property type="entry name" value="Cis_IPPS"/>
    <property type="match status" value="1"/>
</dbReference>
<evidence type="ECO:0000313" key="8">
    <source>
        <dbReference type="Proteomes" id="UP000032289"/>
    </source>
</evidence>
<feature type="active site" description="Proton acceptor" evidence="2">
    <location>
        <position position="79"/>
    </location>
</feature>
<keyword evidence="2" id="KW-0479">Metal-binding</keyword>
<feature type="binding site" evidence="2">
    <location>
        <position position="82"/>
    </location>
    <ligand>
        <name>substrate</name>
    </ligand>
</feature>
<protein>
    <recommendedName>
        <fullName evidence="2">Isoprenyl transferase</fullName>
        <ecNumber evidence="2">2.5.1.-</ecNumber>
    </recommendedName>
</protein>
<evidence type="ECO:0000256" key="1">
    <source>
        <dbReference type="ARBA" id="ARBA00022679"/>
    </source>
</evidence>
<feature type="binding site" evidence="2">
    <location>
        <begin position="32"/>
        <end position="35"/>
    </location>
    <ligand>
        <name>substrate</name>
    </ligand>
</feature>
<feature type="binding site" evidence="2">
    <location>
        <position position="202"/>
    </location>
    <ligand>
        <name>substrate</name>
    </ligand>
</feature>
<dbReference type="Proteomes" id="UP000244870">
    <property type="component" value="Chromosome"/>
</dbReference>
<dbReference type="GO" id="GO:0030145">
    <property type="term" value="F:manganese ion binding"/>
    <property type="evidence" value="ECO:0007669"/>
    <property type="project" value="TreeGrafter"/>
</dbReference>